<protein>
    <recommendedName>
        <fullName evidence="2">DUF6532 domain-containing protein</fullName>
    </recommendedName>
</protein>
<feature type="region of interest" description="Disordered" evidence="1">
    <location>
        <begin position="1"/>
        <end position="86"/>
    </location>
</feature>
<feature type="domain" description="DUF6532" evidence="2">
    <location>
        <begin position="279"/>
        <end position="340"/>
    </location>
</feature>
<evidence type="ECO:0000313" key="4">
    <source>
        <dbReference type="Proteomes" id="UP000807353"/>
    </source>
</evidence>
<feature type="compositionally biased region" description="Polar residues" evidence="1">
    <location>
        <begin position="118"/>
        <end position="127"/>
    </location>
</feature>
<comment type="caution">
    <text evidence="3">The sequence shown here is derived from an EMBL/GenBank/DDBJ whole genome shotgun (WGS) entry which is preliminary data.</text>
</comment>
<dbReference type="InterPro" id="IPR045341">
    <property type="entry name" value="DUF6532"/>
</dbReference>
<evidence type="ECO:0000256" key="1">
    <source>
        <dbReference type="SAM" id="MobiDB-lite"/>
    </source>
</evidence>
<sequence>MFESQTSPARCNVHHLSTPAAPPTTPQAGLLPDLSPPLLSLYPHPQHPLTRGNSAPLPQHAQPPSNVTICAPHALLPPDTLPPLQHLHPHYRHQERHPQHPQTHEDGALTRQLTQPPSNAILTTSPASIDAWGRRSDVPAHPVAPKCDSAHTSHPIASGPPSTPSAHSPISPAPRTTPPAFPDTRECRSIAPARPATLKRNYTRTSCPIASGPPSTPFPTSPAPEPPLHPHIHLDDTSGLQQSLEEDDFSPGHLGQPSQNGEVKEKEGPKLLGFVILNKGKADAGTFLTMLKNQQISESLLLLVVTSVEIAIKEWATGVQVKIHFSEEVVAPRYTHHKGVWNLLKVKCSLFPQYKLKSIFKAIMINAGFLFLLEINKACISELEGVDFDVLESIATGSGENNGPTNILPESDLFI</sequence>
<organism evidence="3 4">
    <name type="scientific">Collybia nuda</name>
    <dbReference type="NCBI Taxonomy" id="64659"/>
    <lineage>
        <taxon>Eukaryota</taxon>
        <taxon>Fungi</taxon>
        <taxon>Dikarya</taxon>
        <taxon>Basidiomycota</taxon>
        <taxon>Agaricomycotina</taxon>
        <taxon>Agaricomycetes</taxon>
        <taxon>Agaricomycetidae</taxon>
        <taxon>Agaricales</taxon>
        <taxon>Tricholomatineae</taxon>
        <taxon>Clitocybaceae</taxon>
        <taxon>Collybia</taxon>
    </lineage>
</organism>
<evidence type="ECO:0000313" key="3">
    <source>
        <dbReference type="EMBL" id="KAF9463095.1"/>
    </source>
</evidence>
<dbReference type="Proteomes" id="UP000807353">
    <property type="component" value="Unassembled WGS sequence"/>
</dbReference>
<accession>A0A9P5Y6G2</accession>
<keyword evidence="4" id="KW-1185">Reference proteome</keyword>
<feature type="region of interest" description="Disordered" evidence="1">
    <location>
        <begin position="118"/>
        <end position="265"/>
    </location>
</feature>
<dbReference type="EMBL" id="MU150265">
    <property type="protein sequence ID" value="KAF9463095.1"/>
    <property type="molecule type" value="Genomic_DNA"/>
</dbReference>
<evidence type="ECO:0000259" key="2">
    <source>
        <dbReference type="Pfam" id="PF20149"/>
    </source>
</evidence>
<dbReference type="AlphaFoldDB" id="A0A9P5Y6G2"/>
<proteinExistence type="predicted"/>
<feature type="compositionally biased region" description="Pro residues" evidence="1">
    <location>
        <begin position="171"/>
        <end position="181"/>
    </location>
</feature>
<name>A0A9P5Y6G2_9AGAR</name>
<dbReference type="Pfam" id="PF20149">
    <property type="entry name" value="DUF6532"/>
    <property type="match status" value="1"/>
</dbReference>
<reference evidence="3" key="1">
    <citation type="submission" date="2020-11" db="EMBL/GenBank/DDBJ databases">
        <authorList>
            <consortium name="DOE Joint Genome Institute"/>
            <person name="Ahrendt S."/>
            <person name="Riley R."/>
            <person name="Andreopoulos W."/>
            <person name="Labutti K."/>
            <person name="Pangilinan J."/>
            <person name="Ruiz-Duenas F.J."/>
            <person name="Barrasa J.M."/>
            <person name="Sanchez-Garcia M."/>
            <person name="Camarero S."/>
            <person name="Miyauchi S."/>
            <person name="Serrano A."/>
            <person name="Linde D."/>
            <person name="Babiker R."/>
            <person name="Drula E."/>
            <person name="Ayuso-Fernandez I."/>
            <person name="Pacheco R."/>
            <person name="Padilla G."/>
            <person name="Ferreira P."/>
            <person name="Barriuso J."/>
            <person name="Kellner H."/>
            <person name="Castanera R."/>
            <person name="Alfaro M."/>
            <person name="Ramirez L."/>
            <person name="Pisabarro A.G."/>
            <person name="Kuo A."/>
            <person name="Tritt A."/>
            <person name="Lipzen A."/>
            <person name="He G."/>
            <person name="Yan M."/>
            <person name="Ng V."/>
            <person name="Cullen D."/>
            <person name="Martin F."/>
            <person name="Rosso M.-N."/>
            <person name="Henrissat B."/>
            <person name="Hibbett D."/>
            <person name="Martinez A.T."/>
            <person name="Grigoriev I.V."/>
        </authorList>
    </citation>
    <scope>NUCLEOTIDE SEQUENCE</scope>
    <source>
        <strain evidence="3">CBS 247.69</strain>
    </source>
</reference>
<feature type="compositionally biased region" description="Pro residues" evidence="1">
    <location>
        <begin position="214"/>
        <end position="229"/>
    </location>
</feature>
<feature type="compositionally biased region" description="Low complexity" evidence="1">
    <location>
        <begin position="26"/>
        <end position="49"/>
    </location>
</feature>
<dbReference type="OrthoDB" id="2790754at2759"/>
<gene>
    <name evidence="3" type="ORF">BDZ94DRAFT_1236343</name>
</gene>